<dbReference type="GO" id="GO:0003676">
    <property type="term" value="F:nucleic acid binding"/>
    <property type="evidence" value="ECO:0007669"/>
    <property type="project" value="InterPro"/>
</dbReference>
<organism evidence="8 9">
    <name type="scientific">Aliarcobacter thereius</name>
    <dbReference type="NCBI Taxonomy" id="544718"/>
    <lineage>
        <taxon>Bacteria</taxon>
        <taxon>Pseudomonadati</taxon>
        <taxon>Campylobacterota</taxon>
        <taxon>Epsilonproteobacteria</taxon>
        <taxon>Campylobacterales</taxon>
        <taxon>Arcobacteraceae</taxon>
        <taxon>Aliarcobacter</taxon>
    </lineage>
</organism>
<dbReference type="CDD" id="cd02440">
    <property type="entry name" value="AdoMet_MTases"/>
    <property type="match status" value="1"/>
</dbReference>
<dbReference type="InterPro" id="IPR029063">
    <property type="entry name" value="SAM-dependent_MTases_sf"/>
</dbReference>
<accession>A0A1C0B730</accession>
<dbReference type="SUPFAM" id="SSF53335">
    <property type="entry name" value="S-adenosyl-L-methionine-dependent methyltransferases"/>
    <property type="match status" value="1"/>
</dbReference>
<dbReference type="STRING" id="544718.AAX25_01306"/>
<evidence type="ECO:0000256" key="5">
    <source>
        <dbReference type="ARBA" id="ARBA00048391"/>
    </source>
</evidence>
<dbReference type="AlphaFoldDB" id="A0A1C0B730"/>
<keyword evidence="3 8" id="KW-0808">Transferase</keyword>
<dbReference type="EMBL" id="LCUJ01000003">
    <property type="protein sequence ID" value="OCL99342.1"/>
    <property type="molecule type" value="Genomic_DNA"/>
</dbReference>
<dbReference type="EC" id="2.1.1.297" evidence="1"/>
<dbReference type="Proteomes" id="UP000093281">
    <property type="component" value="Unassembled WGS sequence"/>
</dbReference>
<dbReference type="PANTHER" id="PTHR18895:SF74">
    <property type="entry name" value="MTRF1L RELEASE FACTOR GLUTAMINE METHYLTRANSFERASE"/>
    <property type="match status" value="1"/>
</dbReference>
<dbReference type="NCBIfam" id="TIGR00536">
    <property type="entry name" value="hemK_fam"/>
    <property type="match status" value="1"/>
</dbReference>
<comment type="caution">
    <text evidence="8">The sequence shown here is derived from an EMBL/GenBank/DDBJ whole genome shotgun (WGS) entry which is preliminary data.</text>
</comment>
<evidence type="ECO:0000259" key="7">
    <source>
        <dbReference type="Pfam" id="PF17827"/>
    </source>
</evidence>
<dbReference type="InterPro" id="IPR050320">
    <property type="entry name" value="N5-glutamine_MTase"/>
</dbReference>
<evidence type="ECO:0000256" key="2">
    <source>
        <dbReference type="ARBA" id="ARBA00022603"/>
    </source>
</evidence>
<dbReference type="RefSeq" id="WP_066183885.1">
    <property type="nucleotide sequence ID" value="NZ_LCUJ01000003.1"/>
</dbReference>
<comment type="catalytic activity">
    <reaction evidence="5">
        <text>L-glutaminyl-[peptide chain release factor] + S-adenosyl-L-methionine = N(5)-methyl-L-glutaminyl-[peptide chain release factor] + S-adenosyl-L-homocysteine + H(+)</text>
        <dbReference type="Rhea" id="RHEA:42896"/>
        <dbReference type="Rhea" id="RHEA-COMP:10271"/>
        <dbReference type="Rhea" id="RHEA-COMP:10272"/>
        <dbReference type="ChEBI" id="CHEBI:15378"/>
        <dbReference type="ChEBI" id="CHEBI:30011"/>
        <dbReference type="ChEBI" id="CHEBI:57856"/>
        <dbReference type="ChEBI" id="CHEBI:59789"/>
        <dbReference type="ChEBI" id="CHEBI:61891"/>
        <dbReference type="EC" id="2.1.1.297"/>
    </reaction>
</comment>
<gene>
    <name evidence="8" type="primary">prmC</name>
    <name evidence="8" type="ORF">AAX29_01154</name>
</gene>
<dbReference type="InterPro" id="IPR019874">
    <property type="entry name" value="RF_methyltr_PrmC"/>
</dbReference>
<dbReference type="Gene3D" id="3.40.50.150">
    <property type="entry name" value="Vaccinia Virus protein VP39"/>
    <property type="match status" value="1"/>
</dbReference>
<dbReference type="InterPro" id="IPR004556">
    <property type="entry name" value="HemK-like"/>
</dbReference>
<dbReference type="Gene3D" id="1.10.8.10">
    <property type="entry name" value="DNA helicase RuvA subunit, C-terminal domain"/>
    <property type="match status" value="1"/>
</dbReference>
<evidence type="ECO:0000259" key="6">
    <source>
        <dbReference type="Pfam" id="PF05175"/>
    </source>
</evidence>
<evidence type="ECO:0000256" key="1">
    <source>
        <dbReference type="ARBA" id="ARBA00012771"/>
    </source>
</evidence>
<dbReference type="Pfam" id="PF05175">
    <property type="entry name" value="MTS"/>
    <property type="match status" value="1"/>
</dbReference>
<dbReference type="OrthoDB" id="9800643at2"/>
<dbReference type="InterPro" id="IPR002052">
    <property type="entry name" value="DNA_methylase_N6_adenine_CS"/>
</dbReference>
<evidence type="ECO:0000313" key="9">
    <source>
        <dbReference type="Proteomes" id="UP000093281"/>
    </source>
</evidence>
<dbReference type="NCBIfam" id="TIGR03534">
    <property type="entry name" value="RF_mod_PrmC"/>
    <property type="match status" value="1"/>
</dbReference>
<feature type="domain" description="Methyltransferase small" evidence="6">
    <location>
        <begin position="118"/>
        <end position="199"/>
    </location>
</feature>
<protein>
    <recommendedName>
        <fullName evidence="1">peptide chain release factor N(5)-glutamine methyltransferase</fullName>
        <ecNumber evidence="1">2.1.1.297</ecNumber>
    </recommendedName>
</protein>
<sequence length="288" mass="33654">MTIKDCVRKYTSELKEVTHIPAKEVEILIMYLLEKNVIWLHLNYDKPYTKEKELQELIKKRASGYPLEYIIKRASFYGESFIVQDGVLIPRPETEILVENAKEIIEKELENSEKYKEKTLKIVEIGTGSGIISTMLALLIENIEIVAVDINPKALELAQKNADKFSVSNKIEFINSNLFTNIKTEDVFMVVSNPPYIKDSYKLPKNVEFEPKNALFGGLIGDELIKNIIKETNKRDIPYLLCEMGYDQKLSLEEYFKEFNVEFHSFYKDYEKFDRGFTLKFKEKKENK</sequence>
<keyword evidence="2 8" id="KW-0489">Methyltransferase</keyword>
<dbReference type="PANTHER" id="PTHR18895">
    <property type="entry name" value="HEMK METHYLTRANSFERASE"/>
    <property type="match status" value="1"/>
</dbReference>
<evidence type="ECO:0000256" key="3">
    <source>
        <dbReference type="ARBA" id="ARBA00022679"/>
    </source>
</evidence>
<feature type="domain" description="Release factor glutamine methyltransferase N-terminal" evidence="7">
    <location>
        <begin position="7"/>
        <end position="71"/>
    </location>
</feature>
<dbReference type="InterPro" id="IPR040758">
    <property type="entry name" value="PrmC_N"/>
</dbReference>
<dbReference type="PATRIC" id="fig|544718.43.peg.1276"/>
<dbReference type="GO" id="GO:0032259">
    <property type="term" value="P:methylation"/>
    <property type="evidence" value="ECO:0007669"/>
    <property type="project" value="UniProtKB-KW"/>
</dbReference>
<dbReference type="PROSITE" id="PS00092">
    <property type="entry name" value="N6_MTASE"/>
    <property type="match status" value="1"/>
</dbReference>
<dbReference type="InterPro" id="IPR007848">
    <property type="entry name" value="Small_mtfrase_dom"/>
</dbReference>
<dbReference type="GO" id="GO:0102559">
    <property type="term" value="F:peptide chain release factor N(5)-glutamine methyltransferase activity"/>
    <property type="evidence" value="ECO:0007669"/>
    <property type="project" value="UniProtKB-EC"/>
</dbReference>
<evidence type="ECO:0000313" key="8">
    <source>
        <dbReference type="EMBL" id="OCL99342.1"/>
    </source>
</evidence>
<reference evidence="9" key="1">
    <citation type="submission" date="2015-05" db="EMBL/GenBank/DDBJ databases">
        <authorList>
            <person name="Rovetto F."/>
            <person name="Cocolin L."/>
            <person name="Illeghems K."/>
            <person name="Van Nieuwerburgh F."/>
            <person name="Houf K."/>
        </authorList>
    </citation>
    <scope>NUCLEOTIDE SEQUENCE [LARGE SCALE GENOMIC DNA]</scope>
    <source>
        <strain evidence="9">DU22</strain>
    </source>
</reference>
<dbReference type="Pfam" id="PF17827">
    <property type="entry name" value="PrmC_N"/>
    <property type="match status" value="1"/>
</dbReference>
<evidence type="ECO:0000256" key="4">
    <source>
        <dbReference type="ARBA" id="ARBA00022691"/>
    </source>
</evidence>
<name>A0A1C0B730_9BACT</name>
<keyword evidence="4" id="KW-0949">S-adenosyl-L-methionine</keyword>
<proteinExistence type="predicted"/>